<reference evidence="1" key="2">
    <citation type="submission" date="2020-09" db="EMBL/GenBank/DDBJ databases">
        <authorList>
            <person name="Sun Q."/>
            <person name="Ohkuma M."/>
        </authorList>
    </citation>
    <scope>NUCLEOTIDE SEQUENCE</scope>
    <source>
        <strain evidence="1">JCM 4125</strain>
    </source>
</reference>
<evidence type="ECO:0000313" key="2">
    <source>
        <dbReference type="Proteomes" id="UP000646776"/>
    </source>
</evidence>
<accession>A0A918HI81</accession>
<dbReference type="Proteomes" id="UP000646776">
    <property type="component" value="Unassembled WGS sequence"/>
</dbReference>
<comment type="caution">
    <text evidence="1">The sequence shown here is derived from an EMBL/GenBank/DDBJ whole genome shotgun (WGS) entry which is preliminary data.</text>
</comment>
<name>A0A918HI81_9ACTN</name>
<dbReference type="RefSeq" id="WP_189713191.1">
    <property type="nucleotide sequence ID" value="NZ_BMSA01000013.1"/>
</dbReference>
<evidence type="ECO:0000313" key="1">
    <source>
        <dbReference type="EMBL" id="GGT62670.1"/>
    </source>
</evidence>
<dbReference type="AlphaFoldDB" id="A0A918HI81"/>
<sequence>MARKHWYEYDPAERDDANRLGVLFETFLDHLHFHPERDAFTTALSNAFDAEFTHRAAGVYPPAGHGYPRLGA</sequence>
<reference evidence="1" key="1">
    <citation type="journal article" date="2014" name="Int. J. Syst. Evol. Microbiol.">
        <title>Complete genome sequence of Corynebacterium casei LMG S-19264T (=DSM 44701T), isolated from a smear-ripened cheese.</title>
        <authorList>
            <consortium name="US DOE Joint Genome Institute (JGI-PGF)"/>
            <person name="Walter F."/>
            <person name="Albersmeier A."/>
            <person name="Kalinowski J."/>
            <person name="Ruckert C."/>
        </authorList>
    </citation>
    <scope>NUCLEOTIDE SEQUENCE</scope>
    <source>
        <strain evidence="1">JCM 4125</strain>
    </source>
</reference>
<keyword evidence="2" id="KW-1185">Reference proteome</keyword>
<organism evidence="1 2">
    <name type="scientific">Streptomyces phaeofaciens</name>
    <dbReference type="NCBI Taxonomy" id="68254"/>
    <lineage>
        <taxon>Bacteria</taxon>
        <taxon>Bacillati</taxon>
        <taxon>Actinomycetota</taxon>
        <taxon>Actinomycetes</taxon>
        <taxon>Kitasatosporales</taxon>
        <taxon>Streptomycetaceae</taxon>
        <taxon>Streptomyces</taxon>
    </lineage>
</organism>
<gene>
    <name evidence="1" type="ORF">GCM10010226_45630</name>
</gene>
<dbReference type="EMBL" id="BMSA01000013">
    <property type="protein sequence ID" value="GGT62670.1"/>
    <property type="molecule type" value="Genomic_DNA"/>
</dbReference>
<proteinExistence type="predicted"/>
<protein>
    <submittedName>
        <fullName evidence="1">Uncharacterized protein</fullName>
    </submittedName>
</protein>